<evidence type="ECO:0000313" key="2">
    <source>
        <dbReference type="EMBL" id="ANV78773.1"/>
    </source>
</evidence>
<organism evidence="2">
    <name type="scientific">uncultured Poseidoniia archaeon</name>
    <dbReference type="NCBI Taxonomy" id="1697135"/>
    <lineage>
        <taxon>Archaea</taxon>
        <taxon>Methanobacteriati</taxon>
        <taxon>Thermoplasmatota</taxon>
        <taxon>Candidatus Poseidoniia</taxon>
        <taxon>environmental samples</taxon>
    </lineage>
</organism>
<reference evidence="2" key="1">
    <citation type="submission" date="2014-11" db="EMBL/GenBank/DDBJ databases">
        <authorList>
            <person name="Zhu J."/>
            <person name="Qi W."/>
            <person name="Song R."/>
        </authorList>
    </citation>
    <scope>NUCLEOTIDE SEQUENCE</scope>
</reference>
<sequence length="262" mass="29013">MVSKLDTSLEEIECVFLDLDGTIYLGGELIPGAIDFLNRLKMKNIRFFFLSNNSSKSVNQYLAKLNSMNIPAEVDDVILSTHDLITWLKKNDVSETYLVGTSGMREMLESANIKTKSDEPEYVVLGYDTEINYEKLSIASFHLHNGIELVASHPDMVCPSPFGGLPDNGAFMALFEVTTGVKPTHICGKPNPGMILHKIEELGLKPEKCAMIGDRLYTDMEMARRANVNGILVLSGEANRRDIELSSQVPDLVVNSVSELAR</sequence>
<dbReference type="EMBL" id="KP211800">
    <property type="protein sequence ID" value="ANV78773.1"/>
    <property type="molecule type" value="Genomic_DNA"/>
</dbReference>
<dbReference type="Pfam" id="PF13344">
    <property type="entry name" value="Hydrolase_6"/>
    <property type="match status" value="1"/>
</dbReference>
<dbReference type="Gene3D" id="3.40.50.1000">
    <property type="entry name" value="HAD superfamily/HAD-like"/>
    <property type="match status" value="2"/>
</dbReference>
<dbReference type="GO" id="GO:0016791">
    <property type="term" value="F:phosphatase activity"/>
    <property type="evidence" value="ECO:0007669"/>
    <property type="project" value="TreeGrafter"/>
</dbReference>
<dbReference type="InterPro" id="IPR006357">
    <property type="entry name" value="HAD-SF_hydro_IIA"/>
</dbReference>
<dbReference type="NCBIfam" id="TIGR01549">
    <property type="entry name" value="HAD-SF-IA-v1"/>
    <property type="match status" value="1"/>
</dbReference>
<dbReference type="SUPFAM" id="SSF56784">
    <property type="entry name" value="HAD-like"/>
    <property type="match status" value="1"/>
</dbReference>
<dbReference type="PIRSF" id="PIRSF000915">
    <property type="entry name" value="PGP-type_phosphatase"/>
    <property type="match status" value="1"/>
</dbReference>
<dbReference type="PANTHER" id="PTHR19288:SF46">
    <property type="entry name" value="HALOACID DEHALOGENASE-LIKE HYDROLASE DOMAIN-CONTAINING PROTEIN 2"/>
    <property type="match status" value="1"/>
</dbReference>
<dbReference type="InterPro" id="IPR036412">
    <property type="entry name" value="HAD-like_sf"/>
</dbReference>
<evidence type="ECO:0000256" key="1">
    <source>
        <dbReference type="ARBA" id="ARBA00007958"/>
    </source>
</evidence>
<dbReference type="GO" id="GO:0005737">
    <property type="term" value="C:cytoplasm"/>
    <property type="evidence" value="ECO:0007669"/>
    <property type="project" value="TreeGrafter"/>
</dbReference>
<proteinExistence type="inferred from homology"/>
<comment type="similarity">
    <text evidence="1">Belongs to the HAD-like hydrolase superfamily.</text>
</comment>
<dbReference type="AlphaFoldDB" id="A0A1B1T930"/>
<dbReference type="InterPro" id="IPR023214">
    <property type="entry name" value="HAD_sf"/>
</dbReference>
<name>A0A1B1T930_9ARCH</name>
<dbReference type="NCBIfam" id="TIGR01460">
    <property type="entry name" value="HAD-SF-IIA"/>
    <property type="match status" value="1"/>
</dbReference>
<reference evidence="2" key="2">
    <citation type="journal article" date="2015" name="ISME J.">
        <title>A new class of marine Euryarchaeota group II from the Mediterranean deep chlorophyll maximum.</title>
        <authorList>
            <person name="Martin-Cuadrado A.B."/>
            <person name="Garcia-Heredia I."/>
            <person name="Molto A.G."/>
            <person name="Lopez-Ubeda R."/>
            <person name="Kimes N."/>
            <person name="Lopez-Garcia P."/>
            <person name="Moreira D."/>
            <person name="Rodriguez-Valera F."/>
        </authorList>
    </citation>
    <scope>NUCLEOTIDE SEQUENCE</scope>
</reference>
<dbReference type="Pfam" id="PF13242">
    <property type="entry name" value="Hydrolase_like"/>
    <property type="match status" value="1"/>
</dbReference>
<keyword evidence="2" id="KW-0378">Hydrolase</keyword>
<protein>
    <submittedName>
        <fullName evidence="2">HAD family hydrolase (NagD)</fullName>
    </submittedName>
</protein>
<dbReference type="InterPro" id="IPR006439">
    <property type="entry name" value="HAD-SF_hydro_IA"/>
</dbReference>
<dbReference type="PANTHER" id="PTHR19288">
    <property type="entry name" value="4-NITROPHENYLPHOSPHATASE-RELATED"/>
    <property type="match status" value="1"/>
</dbReference>
<accession>A0A1B1T930</accession>